<protein>
    <submittedName>
        <fullName evidence="2">Uncharacterized protein</fullName>
    </submittedName>
</protein>
<dbReference type="EMBL" id="BKCJ011863740">
    <property type="protein sequence ID" value="GFD59341.1"/>
    <property type="molecule type" value="Genomic_DNA"/>
</dbReference>
<evidence type="ECO:0000256" key="1">
    <source>
        <dbReference type="SAM" id="MobiDB-lite"/>
    </source>
</evidence>
<comment type="caution">
    <text evidence="2">The sequence shown here is derived from an EMBL/GenBank/DDBJ whole genome shotgun (WGS) entry which is preliminary data.</text>
</comment>
<feature type="region of interest" description="Disordered" evidence="1">
    <location>
        <begin position="1"/>
        <end position="67"/>
    </location>
</feature>
<gene>
    <name evidence="2" type="ORF">Tci_931310</name>
</gene>
<feature type="non-terminal residue" evidence="2">
    <location>
        <position position="1"/>
    </location>
</feature>
<dbReference type="AlphaFoldDB" id="A0A699XQX4"/>
<organism evidence="2">
    <name type="scientific">Tanacetum cinerariifolium</name>
    <name type="common">Dalmatian daisy</name>
    <name type="synonym">Chrysanthemum cinerariifolium</name>
    <dbReference type="NCBI Taxonomy" id="118510"/>
    <lineage>
        <taxon>Eukaryota</taxon>
        <taxon>Viridiplantae</taxon>
        <taxon>Streptophyta</taxon>
        <taxon>Embryophyta</taxon>
        <taxon>Tracheophyta</taxon>
        <taxon>Spermatophyta</taxon>
        <taxon>Magnoliopsida</taxon>
        <taxon>eudicotyledons</taxon>
        <taxon>Gunneridae</taxon>
        <taxon>Pentapetalae</taxon>
        <taxon>asterids</taxon>
        <taxon>campanulids</taxon>
        <taxon>Asterales</taxon>
        <taxon>Asteraceae</taxon>
        <taxon>Asteroideae</taxon>
        <taxon>Anthemideae</taxon>
        <taxon>Anthemidinae</taxon>
        <taxon>Tanacetum</taxon>
    </lineage>
</organism>
<sequence>GTQRAHVDAGARVEHVGEQKANDDGNRGNDFEVQNRLQTDATELFRVPHTCDADNQRRDHDRDDDHLDQADKDVTRWLEDITD</sequence>
<proteinExistence type="predicted"/>
<evidence type="ECO:0000313" key="2">
    <source>
        <dbReference type="EMBL" id="GFD59341.1"/>
    </source>
</evidence>
<accession>A0A699XQX4</accession>
<feature type="compositionally biased region" description="Basic and acidic residues" evidence="1">
    <location>
        <begin position="1"/>
        <end position="30"/>
    </location>
</feature>
<feature type="non-terminal residue" evidence="2">
    <location>
        <position position="83"/>
    </location>
</feature>
<reference evidence="2" key="1">
    <citation type="journal article" date="2019" name="Sci. Rep.">
        <title>Draft genome of Tanacetum cinerariifolium, the natural source of mosquito coil.</title>
        <authorList>
            <person name="Yamashiro T."/>
            <person name="Shiraishi A."/>
            <person name="Satake H."/>
            <person name="Nakayama K."/>
        </authorList>
    </citation>
    <scope>NUCLEOTIDE SEQUENCE</scope>
</reference>
<feature type="compositionally biased region" description="Basic and acidic residues" evidence="1">
    <location>
        <begin position="49"/>
        <end position="67"/>
    </location>
</feature>
<name>A0A699XQX4_TANCI</name>